<dbReference type="AlphaFoldDB" id="A0A7S8IGD1"/>
<proteinExistence type="predicted"/>
<accession>A0A7S8IGD1</accession>
<dbReference type="Proteomes" id="UP000594468">
    <property type="component" value="Chromosome"/>
</dbReference>
<gene>
    <name evidence="2" type="ORF">G4Y79_09630</name>
</gene>
<dbReference type="PANTHER" id="PTHR46825:SF15">
    <property type="entry name" value="BETA-LACTAMASE-RELATED DOMAIN-CONTAINING PROTEIN"/>
    <property type="match status" value="1"/>
</dbReference>
<dbReference type="PANTHER" id="PTHR46825">
    <property type="entry name" value="D-ALANYL-D-ALANINE-CARBOXYPEPTIDASE/ENDOPEPTIDASE AMPH"/>
    <property type="match status" value="1"/>
</dbReference>
<evidence type="ECO:0000259" key="1">
    <source>
        <dbReference type="Pfam" id="PF00144"/>
    </source>
</evidence>
<dbReference type="Pfam" id="PF00144">
    <property type="entry name" value="Beta-lactamase"/>
    <property type="match status" value="1"/>
</dbReference>
<keyword evidence="3" id="KW-1185">Reference proteome</keyword>
<organism evidence="2 3">
    <name type="scientific">Phototrophicus methaneseepsis</name>
    <dbReference type="NCBI Taxonomy" id="2710758"/>
    <lineage>
        <taxon>Bacteria</taxon>
        <taxon>Bacillati</taxon>
        <taxon>Chloroflexota</taxon>
        <taxon>Candidatus Thermofontia</taxon>
        <taxon>Phototrophicales</taxon>
        <taxon>Phototrophicaceae</taxon>
        <taxon>Phototrophicus</taxon>
    </lineage>
</organism>
<reference evidence="2 3" key="1">
    <citation type="submission" date="2020-02" db="EMBL/GenBank/DDBJ databases">
        <authorList>
            <person name="Zheng R.K."/>
            <person name="Sun C.M."/>
        </authorList>
    </citation>
    <scope>NUCLEOTIDE SEQUENCE [LARGE SCALE GENOMIC DNA]</scope>
    <source>
        <strain evidence="3">rifampicinis</strain>
    </source>
</reference>
<dbReference type="KEGG" id="pmet:G4Y79_09630"/>
<name>A0A7S8IGD1_9CHLR</name>
<evidence type="ECO:0000313" key="3">
    <source>
        <dbReference type="Proteomes" id="UP000594468"/>
    </source>
</evidence>
<dbReference type="EMBL" id="CP062983">
    <property type="protein sequence ID" value="QPC84616.1"/>
    <property type="molecule type" value="Genomic_DNA"/>
</dbReference>
<dbReference type="SUPFAM" id="SSF56601">
    <property type="entry name" value="beta-lactamase/transpeptidase-like"/>
    <property type="match status" value="1"/>
</dbReference>
<sequence length="451" mass="49872">MSDNKTKFEQLCAKFDALREELGVPGAVVGITIDGETFTHGSGITSAINPLEIDEDTLFQIGSITKTFTATAMMRLVEDGKLDLNAPIRTYLPDFRVKDEAVSEKATIKHLITHSTGWIGDVFTDTGDNDNALEEYVKQMATLDQLAPPDFTFSYNNSAFCTAGRVIEAVTGLVYETAMKQLIFEPLGLDHTFFFPKEVMTYRFVMGHRVDDEQGAIVQRPWPIPRSSNPAGGIASSIKNLLAYGQYHLGDGSPLLKRESLDMMQTPQFPINDQSGAIGLSWFVRDVGGTKVVDHGGSTLGQQAQLTIFPEHNLVMGVLTNADKGSKLNSEVEKWVMKDFLGVEEPEPEAIQASPEELQPYLGTYSRPTMDTELKYEDDKLIMQLTMKNGGIPSEDTPPPPPPATLQLCGVDQMVVIEGPFKDIRLDFIRNEEDEIAYVRLGLRINPRVTS</sequence>
<feature type="domain" description="Beta-lactamase-related" evidence="1">
    <location>
        <begin position="14"/>
        <end position="325"/>
    </location>
</feature>
<dbReference type="InterPro" id="IPR012338">
    <property type="entry name" value="Beta-lactam/transpept-like"/>
</dbReference>
<dbReference type="InterPro" id="IPR050491">
    <property type="entry name" value="AmpC-like"/>
</dbReference>
<dbReference type="Gene3D" id="3.40.710.10">
    <property type="entry name" value="DD-peptidase/beta-lactamase superfamily"/>
    <property type="match status" value="1"/>
</dbReference>
<dbReference type="InterPro" id="IPR001466">
    <property type="entry name" value="Beta-lactam-related"/>
</dbReference>
<evidence type="ECO:0000313" key="2">
    <source>
        <dbReference type="EMBL" id="QPC84616.1"/>
    </source>
</evidence>
<protein>
    <submittedName>
        <fullName evidence="2">Beta-lactamase family protein</fullName>
    </submittedName>
</protein>
<dbReference type="RefSeq" id="WP_195172679.1">
    <property type="nucleotide sequence ID" value="NZ_CP062983.1"/>
</dbReference>